<dbReference type="InterPro" id="IPR005574">
    <property type="entry name" value="Rpb4/RPC9"/>
</dbReference>
<dbReference type="EMBL" id="MN740685">
    <property type="protein sequence ID" value="QHU07675.1"/>
    <property type="molecule type" value="Genomic_DNA"/>
</dbReference>
<reference evidence="3" key="1">
    <citation type="journal article" date="2020" name="Nature">
        <title>Giant virus diversity and host interactions through global metagenomics.</title>
        <authorList>
            <person name="Schulz F."/>
            <person name="Roux S."/>
            <person name="Paez-Espino D."/>
            <person name="Jungbluth S."/>
            <person name="Walsh D.A."/>
            <person name="Denef V.J."/>
            <person name="McMahon K.D."/>
            <person name="Konstantinidis K.T."/>
            <person name="Eloe-Fadrosh E.A."/>
            <person name="Kyrpides N.C."/>
            <person name="Woyke T."/>
        </authorList>
    </citation>
    <scope>NUCLEOTIDE SEQUENCE</scope>
    <source>
        <strain evidence="3">GVMAG-S-1041349-163</strain>
    </source>
</reference>
<dbReference type="InterPro" id="IPR006590">
    <property type="entry name" value="RNA_pol_Rpb4/RPC9_core"/>
</dbReference>
<dbReference type="SUPFAM" id="SSF47819">
    <property type="entry name" value="HRDC-like"/>
    <property type="match status" value="1"/>
</dbReference>
<protein>
    <recommendedName>
        <fullName evidence="2">RNA polymerase Rpb4/RPC9 core domain-containing protein</fullName>
    </recommendedName>
</protein>
<evidence type="ECO:0000256" key="1">
    <source>
        <dbReference type="ARBA" id="ARBA00025724"/>
    </source>
</evidence>
<dbReference type="Pfam" id="PF03874">
    <property type="entry name" value="RNA_pol_Rpb4"/>
    <property type="match status" value="1"/>
</dbReference>
<dbReference type="GO" id="GO:0005634">
    <property type="term" value="C:nucleus"/>
    <property type="evidence" value="ECO:0007669"/>
    <property type="project" value="UniProtKB-ARBA"/>
</dbReference>
<dbReference type="GO" id="GO:0000166">
    <property type="term" value="F:nucleotide binding"/>
    <property type="evidence" value="ECO:0007669"/>
    <property type="project" value="InterPro"/>
</dbReference>
<accession>A0A6C0JPH7</accession>
<sequence length="114" mass="13284">MEENDAEILLFPNSFDQAETFTLSEVSFFLLKKGSDSKMLDYVTRFDKIKNIDNVKVLRILLDGLQLHKFETVQMINFLPNSSEECLILIPSLKNRFKDDKTELNNLIKTVRLL</sequence>
<comment type="similarity">
    <text evidence="1">Belongs to the eukaryotic RPB4 RNA polymerase subunit family.</text>
</comment>
<organism evidence="3">
    <name type="scientific">viral metagenome</name>
    <dbReference type="NCBI Taxonomy" id="1070528"/>
    <lineage>
        <taxon>unclassified sequences</taxon>
        <taxon>metagenomes</taxon>
        <taxon>organismal metagenomes</taxon>
    </lineage>
</organism>
<feature type="domain" description="RNA polymerase Rpb4/RPC9 core" evidence="2">
    <location>
        <begin position="13"/>
        <end position="114"/>
    </location>
</feature>
<evidence type="ECO:0000313" key="3">
    <source>
        <dbReference type="EMBL" id="QHU07675.1"/>
    </source>
</evidence>
<dbReference type="InterPro" id="IPR038324">
    <property type="entry name" value="Rpb4/RPC9_sf"/>
</dbReference>
<evidence type="ECO:0000259" key="2">
    <source>
        <dbReference type="SMART" id="SM00657"/>
    </source>
</evidence>
<dbReference type="GO" id="GO:0030880">
    <property type="term" value="C:RNA polymerase complex"/>
    <property type="evidence" value="ECO:0007669"/>
    <property type="project" value="InterPro"/>
</dbReference>
<dbReference type="Gene3D" id="1.20.1250.40">
    <property type="match status" value="1"/>
</dbReference>
<name>A0A6C0JPH7_9ZZZZ</name>
<proteinExistence type="inferred from homology"/>
<dbReference type="InterPro" id="IPR010997">
    <property type="entry name" value="HRDC-like_sf"/>
</dbReference>
<dbReference type="AlphaFoldDB" id="A0A6C0JPH7"/>
<dbReference type="PANTHER" id="PTHR21297">
    <property type="entry name" value="DNA-DIRECTED RNA POLYMERASE II"/>
    <property type="match status" value="1"/>
</dbReference>
<dbReference type="InterPro" id="IPR045222">
    <property type="entry name" value="Rpb4-like"/>
</dbReference>
<dbReference type="SMART" id="SM00657">
    <property type="entry name" value="RPOL4c"/>
    <property type="match status" value="1"/>
</dbReference>
<dbReference type="GO" id="GO:0006352">
    <property type="term" value="P:DNA-templated transcription initiation"/>
    <property type="evidence" value="ECO:0007669"/>
    <property type="project" value="InterPro"/>
</dbReference>